<organism evidence="1 2">
    <name type="scientific">Hyalomma asiaticum</name>
    <name type="common">Tick</name>
    <dbReference type="NCBI Taxonomy" id="266040"/>
    <lineage>
        <taxon>Eukaryota</taxon>
        <taxon>Metazoa</taxon>
        <taxon>Ecdysozoa</taxon>
        <taxon>Arthropoda</taxon>
        <taxon>Chelicerata</taxon>
        <taxon>Arachnida</taxon>
        <taxon>Acari</taxon>
        <taxon>Parasitiformes</taxon>
        <taxon>Ixodida</taxon>
        <taxon>Ixodoidea</taxon>
        <taxon>Ixodidae</taxon>
        <taxon>Hyalomminae</taxon>
        <taxon>Hyalomma</taxon>
    </lineage>
</organism>
<sequence length="540" mass="59965">MQRNTLAAPSEESNLHPATSSTNLPYYRAYTTNAPTPHLDMDKILGSGKFQWIIVVFTHLSCALIVLHHMSMQTFFQPVGHWCRPPTDINVDADQWKETNIPLRQDGTYSQCTMYQPESLNTNTTRVEVACSEWQYDLQPGDTTVVSEWNLVCDRSWYVPVAFVYNRVGVVISVLFFGQILDKVGRLPAVYTSTIVSVASAAGTVLAKTFINFIAARILLAAALSVLNLALLVILFENSAEKHRESNICAALTGTVVASVLARVFALAPNYKMLDVVNFSLTLALMPLFCSLDESISWLLVSNNVEFAEKVARRAATWNSRRLSEESLFITVTTSHTAALLPQMNFLTFLTSEKLWQRTATLCWTWFSLLLSLYGMELSGRSDSRWHVVFLGVTRTSIILVSWKVLLTSRRKNLLSLALPLTCCMLLLYGTIKDVYQGTMAWIVGEAIVCMLMGEMVVVTIFTLELYPTVVRGIGTFVASFFGQLGATFGPILLQPQAHVSPAAASVFCVMILSAAALLITLLPETKNQKTPQTMHDIFP</sequence>
<evidence type="ECO:0000313" key="2">
    <source>
        <dbReference type="Proteomes" id="UP000821845"/>
    </source>
</evidence>
<keyword evidence="2" id="KW-1185">Reference proteome</keyword>
<dbReference type="Proteomes" id="UP000821845">
    <property type="component" value="Chromosome 9"/>
</dbReference>
<name>A0ACB7RKT9_HYAAI</name>
<protein>
    <submittedName>
        <fullName evidence="1">Uncharacterized protein</fullName>
    </submittedName>
</protein>
<comment type="caution">
    <text evidence="1">The sequence shown here is derived from an EMBL/GenBank/DDBJ whole genome shotgun (WGS) entry which is preliminary data.</text>
</comment>
<dbReference type="EMBL" id="CM023489">
    <property type="protein sequence ID" value="KAH6922805.1"/>
    <property type="molecule type" value="Genomic_DNA"/>
</dbReference>
<evidence type="ECO:0000313" key="1">
    <source>
        <dbReference type="EMBL" id="KAH6922805.1"/>
    </source>
</evidence>
<accession>A0ACB7RKT9</accession>
<reference evidence="1" key="1">
    <citation type="submission" date="2020-05" db="EMBL/GenBank/DDBJ databases">
        <title>Large-scale comparative analyses of tick genomes elucidate their genetic diversity and vector capacities.</title>
        <authorList>
            <person name="Jia N."/>
            <person name="Wang J."/>
            <person name="Shi W."/>
            <person name="Du L."/>
            <person name="Sun Y."/>
            <person name="Zhan W."/>
            <person name="Jiang J."/>
            <person name="Wang Q."/>
            <person name="Zhang B."/>
            <person name="Ji P."/>
            <person name="Sakyi L.B."/>
            <person name="Cui X."/>
            <person name="Yuan T."/>
            <person name="Jiang B."/>
            <person name="Yang W."/>
            <person name="Lam T.T.-Y."/>
            <person name="Chang Q."/>
            <person name="Ding S."/>
            <person name="Wang X."/>
            <person name="Zhu J."/>
            <person name="Ruan X."/>
            <person name="Zhao L."/>
            <person name="Wei J."/>
            <person name="Que T."/>
            <person name="Du C."/>
            <person name="Cheng J."/>
            <person name="Dai P."/>
            <person name="Han X."/>
            <person name="Huang E."/>
            <person name="Gao Y."/>
            <person name="Liu J."/>
            <person name="Shao H."/>
            <person name="Ye R."/>
            <person name="Li L."/>
            <person name="Wei W."/>
            <person name="Wang X."/>
            <person name="Wang C."/>
            <person name="Yang T."/>
            <person name="Huo Q."/>
            <person name="Li W."/>
            <person name="Guo W."/>
            <person name="Chen H."/>
            <person name="Zhou L."/>
            <person name="Ni X."/>
            <person name="Tian J."/>
            <person name="Zhou Y."/>
            <person name="Sheng Y."/>
            <person name="Liu T."/>
            <person name="Pan Y."/>
            <person name="Xia L."/>
            <person name="Li J."/>
            <person name="Zhao F."/>
            <person name="Cao W."/>
        </authorList>
    </citation>
    <scope>NUCLEOTIDE SEQUENCE</scope>
    <source>
        <strain evidence="1">Hyas-2018</strain>
    </source>
</reference>
<proteinExistence type="predicted"/>
<gene>
    <name evidence="1" type="ORF">HPB50_019310</name>
</gene>